<feature type="compositionally biased region" description="Low complexity" evidence="1">
    <location>
        <begin position="351"/>
        <end position="371"/>
    </location>
</feature>
<dbReference type="AlphaFoldDB" id="A0AAE3YL22"/>
<name>A0AAE3YL22_9ACTN</name>
<dbReference type="InterPro" id="IPR012338">
    <property type="entry name" value="Beta-lactam/transpept-like"/>
</dbReference>
<comment type="caution">
    <text evidence="3">The sequence shown here is derived from an EMBL/GenBank/DDBJ whole genome shotgun (WGS) entry which is preliminary data.</text>
</comment>
<evidence type="ECO:0000259" key="2">
    <source>
        <dbReference type="Pfam" id="PF00144"/>
    </source>
</evidence>
<protein>
    <submittedName>
        <fullName evidence="3">CubicO group peptidase (Beta-lactamase class C family)</fullName>
    </submittedName>
</protein>
<dbReference type="InterPro" id="IPR001466">
    <property type="entry name" value="Beta-lactam-related"/>
</dbReference>
<keyword evidence="4" id="KW-1185">Reference proteome</keyword>
<proteinExistence type="predicted"/>
<organism evidence="3 4">
    <name type="scientific">Catenuloplanes atrovinosus</name>
    <dbReference type="NCBI Taxonomy" id="137266"/>
    <lineage>
        <taxon>Bacteria</taxon>
        <taxon>Bacillati</taxon>
        <taxon>Actinomycetota</taxon>
        <taxon>Actinomycetes</taxon>
        <taxon>Micromonosporales</taxon>
        <taxon>Micromonosporaceae</taxon>
        <taxon>Catenuloplanes</taxon>
    </lineage>
</organism>
<reference evidence="3" key="1">
    <citation type="submission" date="2023-07" db="EMBL/GenBank/DDBJ databases">
        <title>Sequencing the genomes of 1000 actinobacteria strains.</title>
        <authorList>
            <person name="Klenk H.-P."/>
        </authorList>
    </citation>
    <scope>NUCLEOTIDE SEQUENCE</scope>
    <source>
        <strain evidence="3">DSM 44707</strain>
    </source>
</reference>
<dbReference type="PANTHER" id="PTHR43319:SF3">
    <property type="entry name" value="BETA-LACTAMASE-RELATED DOMAIN-CONTAINING PROTEIN"/>
    <property type="match status" value="1"/>
</dbReference>
<dbReference type="Proteomes" id="UP001183643">
    <property type="component" value="Unassembled WGS sequence"/>
</dbReference>
<evidence type="ECO:0000256" key="1">
    <source>
        <dbReference type="SAM" id="MobiDB-lite"/>
    </source>
</evidence>
<dbReference type="InterPro" id="IPR052907">
    <property type="entry name" value="Beta-lactamase/esterase"/>
</dbReference>
<dbReference type="Gene3D" id="3.40.710.10">
    <property type="entry name" value="DD-peptidase/beta-lactamase superfamily"/>
    <property type="match status" value="1"/>
</dbReference>
<dbReference type="RefSeq" id="WP_310364269.1">
    <property type="nucleotide sequence ID" value="NZ_JAVDYB010000001.1"/>
</dbReference>
<gene>
    <name evidence="3" type="ORF">J2S41_001265</name>
</gene>
<dbReference type="SUPFAM" id="SSF56601">
    <property type="entry name" value="beta-lactamase/transpeptidase-like"/>
    <property type="match status" value="1"/>
</dbReference>
<sequence>MDVPESFRDVRERFEAGVAGGEEVGASFCVMVDGEVVVDLWGGHADRARTRPWQRDTIVNVWSATKPIAALIALLTVDETRPVAHYWPEFAANGKRDITVAQVLSHSSGLSGWREPITTEDLYDWEKCTSLLAAQEPFWQPGTASGYHVITQGYLVGEVVRRVTGETIGTMLREQTAADFHIGLAESEDVRVAELVPPENPPFREGQISEIQLNAARNPPLPPETTATRAWRAAEIPAGNGHGNARSMARVLSILTEPGRASLAARIEREQIAGTDLVLGIPLRWGLGFALGRDFLPGPRTLFWGGSGGAFVAVDLDARAVLAYAMNRMGDGIGDLRGLLLATEAWASLHSSRPGAPGPSSGARPSGRPGRAGNGSVEK</sequence>
<dbReference type="EMBL" id="JAVDYB010000001">
    <property type="protein sequence ID" value="MDR7274487.1"/>
    <property type="molecule type" value="Genomic_DNA"/>
</dbReference>
<dbReference type="PANTHER" id="PTHR43319">
    <property type="entry name" value="BETA-LACTAMASE-RELATED"/>
    <property type="match status" value="1"/>
</dbReference>
<feature type="domain" description="Beta-lactamase-related" evidence="2">
    <location>
        <begin position="11"/>
        <end position="331"/>
    </location>
</feature>
<feature type="region of interest" description="Disordered" evidence="1">
    <location>
        <begin position="350"/>
        <end position="379"/>
    </location>
</feature>
<accession>A0AAE3YL22</accession>
<evidence type="ECO:0000313" key="3">
    <source>
        <dbReference type="EMBL" id="MDR7274487.1"/>
    </source>
</evidence>
<evidence type="ECO:0000313" key="4">
    <source>
        <dbReference type="Proteomes" id="UP001183643"/>
    </source>
</evidence>
<dbReference type="Pfam" id="PF00144">
    <property type="entry name" value="Beta-lactamase"/>
    <property type="match status" value="1"/>
</dbReference>